<gene>
    <name evidence="2" type="ORF">LVJ82_00300</name>
</gene>
<evidence type="ECO:0000313" key="2">
    <source>
        <dbReference type="EMBL" id="UOO89456.1"/>
    </source>
</evidence>
<accession>A0ABY4E0Y1</accession>
<keyword evidence="1" id="KW-0732">Signal</keyword>
<dbReference type="Proteomes" id="UP000832011">
    <property type="component" value="Chromosome"/>
</dbReference>
<name>A0ABY4E0Y1_9NEIS</name>
<evidence type="ECO:0000313" key="3">
    <source>
        <dbReference type="Proteomes" id="UP000832011"/>
    </source>
</evidence>
<feature type="signal peptide" evidence="1">
    <location>
        <begin position="1"/>
        <end position="30"/>
    </location>
</feature>
<reference evidence="2 3" key="1">
    <citation type="journal article" date="2022" name="Res Sq">
        <title>Evolution of multicellular longitudinally dividing oral cavity symbionts (Neisseriaceae).</title>
        <authorList>
            <person name="Nyongesa S."/>
            <person name="Weber P."/>
            <person name="Bernet E."/>
            <person name="Pullido F."/>
            <person name="Nieckarz M."/>
            <person name="Delaby M."/>
            <person name="Nieves C."/>
            <person name="Viehboeck T."/>
            <person name="Krause N."/>
            <person name="Rivera-Millot A."/>
            <person name="Nakamura A."/>
            <person name="Vischer N."/>
            <person name="VanNieuwenhze M."/>
            <person name="Brun Y."/>
            <person name="Cava F."/>
            <person name="Bulgheresi S."/>
            <person name="Veyrier F."/>
        </authorList>
    </citation>
    <scope>NUCLEOTIDE SEQUENCE [LARGE SCALE GENOMIC DNA]</scope>
    <source>
        <strain evidence="2 3">SN4</strain>
    </source>
</reference>
<keyword evidence="3" id="KW-1185">Reference proteome</keyword>
<dbReference type="RefSeq" id="WP_147645441.1">
    <property type="nucleotide sequence ID" value="NZ_CABKVG010000010.1"/>
</dbReference>
<dbReference type="EMBL" id="CP091511">
    <property type="protein sequence ID" value="UOO89456.1"/>
    <property type="molecule type" value="Genomic_DNA"/>
</dbReference>
<protein>
    <submittedName>
        <fullName evidence="2">Uncharacterized protein</fullName>
    </submittedName>
</protein>
<feature type="chain" id="PRO_5045464585" evidence="1">
    <location>
        <begin position="31"/>
        <end position="183"/>
    </location>
</feature>
<organism evidence="2 3">
    <name type="scientific">Vitreoscilla massiliensis</name>
    <dbReference type="NCBI Taxonomy" id="1689272"/>
    <lineage>
        <taxon>Bacteria</taxon>
        <taxon>Pseudomonadati</taxon>
        <taxon>Pseudomonadota</taxon>
        <taxon>Betaproteobacteria</taxon>
        <taxon>Neisseriales</taxon>
        <taxon>Neisseriaceae</taxon>
        <taxon>Vitreoscilla</taxon>
    </lineage>
</organism>
<proteinExistence type="predicted"/>
<sequence>MMWKTKYKKPVKTWMLALMMCMLLGGQAQATVCESASLHERVSAADTVMLVQITKVTPIGAKAADNTQVYQNDFRVLWQYKGDASSVPYVQTHKLEGPLRTFDDFSFSLAVGSQVLLMAQQGQIPNMNACAGASQLWSTLTWDEKGYLWLYEHRWGVWAVLALSLLALAKKWREWRLHHKAQS</sequence>
<evidence type="ECO:0000256" key="1">
    <source>
        <dbReference type="SAM" id="SignalP"/>
    </source>
</evidence>